<evidence type="ECO:0000313" key="2">
    <source>
        <dbReference type="Proteomes" id="UP001241377"/>
    </source>
</evidence>
<sequence>MVDVTRVKFHRQVTGGVAPAAAKPSNRRANSVSSLGQPSAIPFEDSLLEPIRNLNIVPVKHKVGSRHADVIDKWDGSGVGKSMWHHSGPYDAAAPSRNDIKKVGQTRAPMKAFRDVAGGVDAAASGTSSGMQSNVHLPASDVESAENPFADSSAALSMPPNNPEYDIGASLTDTSRPSERTHHKKHSSKHGGRLMSPRGEGLTGQYSTSLPASGGYFPPHTAGDAAVDNENHWELDERKRRQRERDQKHRALQAAWGIDERESFSSITHLCGWKFTPHSTAEPFEEFGYSPRNEEPDNFPLSYTDKHPMSPDSTTPFAYAAQPQPVRSPSFKFGLNSKETSSTEYVVTTLGTSGEAYSPTSAQAGAGKAPLKRTRSLMQKLRAMRDSPNVPANAYPNDGQRSISPHSPYTEDTMGIKGPVPEGDESPRTTSSASTYQSATGASTKRRNSFLRRNPMRKNSINGVSPSKTPVDDFKSSEGRNEKEEILVTPGKEFPATPPVLTEAKGTPTPTKGILKNSAGYFPPSGTYAVSSDPNNYQPTSRARTEGRDKALPPPPPPPGPVMPDWNAPTEEDRTQNGYLQPNNGENPGGANVKRKTSMLKKMKDRITK</sequence>
<organism evidence="1 2">
    <name type="scientific">Naganishia cerealis</name>
    <dbReference type="NCBI Taxonomy" id="610337"/>
    <lineage>
        <taxon>Eukaryota</taxon>
        <taxon>Fungi</taxon>
        <taxon>Dikarya</taxon>
        <taxon>Basidiomycota</taxon>
        <taxon>Agaricomycotina</taxon>
        <taxon>Tremellomycetes</taxon>
        <taxon>Filobasidiales</taxon>
        <taxon>Filobasidiaceae</taxon>
        <taxon>Naganishia</taxon>
    </lineage>
</organism>
<reference evidence="1" key="1">
    <citation type="submission" date="2023-04" db="EMBL/GenBank/DDBJ databases">
        <title>Draft Genome sequencing of Naganishia species isolated from polar environments using Oxford Nanopore Technology.</title>
        <authorList>
            <person name="Leo P."/>
            <person name="Venkateswaran K."/>
        </authorList>
    </citation>
    <scope>NUCLEOTIDE SEQUENCE</scope>
    <source>
        <strain evidence="1">MNA-CCFEE 5261</strain>
    </source>
</reference>
<comment type="caution">
    <text evidence="1">The sequence shown here is derived from an EMBL/GenBank/DDBJ whole genome shotgun (WGS) entry which is preliminary data.</text>
</comment>
<gene>
    <name evidence="1" type="ORF">QFC19_000609</name>
</gene>
<accession>A0ACC2WN44</accession>
<name>A0ACC2WN44_9TREE</name>
<dbReference type="EMBL" id="JASBWR010000004">
    <property type="protein sequence ID" value="KAJ9112590.1"/>
    <property type="molecule type" value="Genomic_DNA"/>
</dbReference>
<keyword evidence="2" id="KW-1185">Reference proteome</keyword>
<evidence type="ECO:0000313" key="1">
    <source>
        <dbReference type="EMBL" id="KAJ9112590.1"/>
    </source>
</evidence>
<protein>
    <submittedName>
        <fullName evidence="1">Uncharacterized protein</fullName>
    </submittedName>
</protein>
<dbReference type="Proteomes" id="UP001241377">
    <property type="component" value="Unassembled WGS sequence"/>
</dbReference>
<proteinExistence type="predicted"/>